<dbReference type="GO" id="GO:0016791">
    <property type="term" value="F:phosphatase activity"/>
    <property type="evidence" value="ECO:0007669"/>
    <property type="project" value="InterPro"/>
</dbReference>
<feature type="compositionally biased region" description="Acidic residues" evidence="1">
    <location>
        <begin position="316"/>
        <end position="353"/>
    </location>
</feature>
<dbReference type="AlphaFoldDB" id="A0AAV0B8F0"/>
<proteinExistence type="predicted"/>
<feature type="compositionally biased region" description="Basic residues" evidence="1">
    <location>
        <begin position="101"/>
        <end position="112"/>
    </location>
</feature>
<evidence type="ECO:0000256" key="1">
    <source>
        <dbReference type="SAM" id="MobiDB-lite"/>
    </source>
</evidence>
<dbReference type="InterPro" id="IPR023214">
    <property type="entry name" value="HAD_sf"/>
</dbReference>
<feature type="compositionally biased region" description="Low complexity" evidence="1">
    <location>
        <begin position="233"/>
        <end position="244"/>
    </location>
</feature>
<dbReference type="PROSITE" id="PS50969">
    <property type="entry name" value="FCP1"/>
    <property type="match status" value="1"/>
</dbReference>
<dbReference type="InterPro" id="IPR036412">
    <property type="entry name" value="HAD-like_sf"/>
</dbReference>
<dbReference type="InterPro" id="IPR050365">
    <property type="entry name" value="TIM50"/>
</dbReference>
<dbReference type="FunFam" id="3.40.50.1000:FF:000043">
    <property type="entry name" value="General stress response phosphoprotein phosphatase Psr1/2"/>
    <property type="match status" value="1"/>
</dbReference>
<dbReference type="Pfam" id="PF03031">
    <property type="entry name" value="NIF"/>
    <property type="match status" value="1"/>
</dbReference>
<dbReference type="Proteomes" id="UP001153365">
    <property type="component" value="Unassembled WGS sequence"/>
</dbReference>
<accession>A0AAV0B8F0</accession>
<dbReference type="PANTHER" id="PTHR12210">
    <property type="entry name" value="DULLARD PROTEIN PHOSPHATASE"/>
    <property type="match status" value="1"/>
</dbReference>
<feature type="compositionally biased region" description="Basic and acidic residues" evidence="1">
    <location>
        <begin position="169"/>
        <end position="180"/>
    </location>
</feature>
<gene>
    <name evidence="3" type="ORF">PPACK8108_LOCUS14815</name>
</gene>
<dbReference type="NCBIfam" id="TIGR02251">
    <property type="entry name" value="HIF-SF_euk"/>
    <property type="match status" value="1"/>
</dbReference>
<evidence type="ECO:0000313" key="3">
    <source>
        <dbReference type="EMBL" id="CAH7682107.1"/>
    </source>
</evidence>
<keyword evidence="4" id="KW-1185">Reference proteome</keyword>
<feature type="region of interest" description="Disordered" evidence="1">
    <location>
        <begin position="1"/>
        <end position="124"/>
    </location>
</feature>
<dbReference type="InterPro" id="IPR011948">
    <property type="entry name" value="Dullard_phosphatase"/>
</dbReference>
<comment type="caution">
    <text evidence="3">The sequence shown here is derived from an EMBL/GenBank/DDBJ whole genome shotgun (WGS) entry which is preliminary data.</text>
</comment>
<feature type="compositionally biased region" description="Low complexity" evidence="1">
    <location>
        <begin position="50"/>
        <end position="66"/>
    </location>
</feature>
<dbReference type="SUPFAM" id="SSF56784">
    <property type="entry name" value="HAD-like"/>
    <property type="match status" value="1"/>
</dbReference>
<protein>
    <submittedName>
        <fullName evidence="3">Phospho protein phosphatase</fullName>
    </submittedName>
</protein>
<dbReference type="GO" id="GO:0034198">
    <property type="term" value="P:cellular response to amino acid starvation"/>
    <property type="evidence" value="ECO:0007669"/>
    <property type="project" value="UniProtKB-ARBA"/>
</dbReference>
<sequence>MTTRVNKSKLNRNQVVMMDNQPTTASETTHQTLRPTNEPSSSDHSNQTLTKTNNNNSNNKKTSSSSDHQTLRLNDSTNQPSKSYEPIHKSSSSTSPNPKSNNKKRRKKKRVKSQSGGRSEQQPKKSLFRFLLPCFISTSHEEDYHHHHHHHHHQAPFPSTKAPNSDSSTHQELKRDKDVEDTSQSFQKRLSQIGSGKRHTTGKRQSDNSSLIKPSTPSKTSEPTQQSKRTDSVGKSVNSGSNNKGEADAPPRVNRGAPAAMASAEGVELGHEETRGITSGSVVPPGRDPTKKKHSKRISSASSASEGPKPQGEQVECFDTESSSTEEDEDDDEEEDEEEEEANASEEEDEEEDRIVARGGMGIPIGEDGVPRPLLPALETEMRGKKCLVLDLDETLVHSSFKTISNSDFVVPVEIENLIHNVYVIKRPGVDEFMRRMGSIYEIVVFTASLSKYADPVLDMLDQDRVVRHRLFRESCYNHKGNYVKDLSQLGRRIEDTIIIDNSPASYIFHPNNAVPVSSWFNDPHDTELTDLADFLADIANVEDVRGILDPGLPN</sequence>
<feature type="compositionally biased region" description="Polar residues" evidence="1">
    <location>
        <begin position="20"/>
        <end position="49"/>
    </location>
</feature>
<dbReference type="GO" id="GO:0045944">
    <property type="term" value="P:positive regulation of transcription by RNA polymerase II"/>
    <property type="evidence" value="ECO:0007669"/>
    <property type="project" value="UniProtKB-ARBA"/>
</dbReference>
<organism evidence="3 4">
    <name type="scientific">Phakopsora pachyrhizi</name>
    <name type="common">Asian soybean rust disease fungus</name>
    <dbReference type="NCBI Taxonomy" id="170000"/>
    <lineage>
        <taxon>Eukaryota</taxon>
        <taxon>Fungi</taxon>
        <taxon>Dikarya</taxon>
        <taxon>Basidiomycota</taxon>
        <taxon>Pucciniomycotina</taxon>
        <taxon>Pucciniomycetes</taxon>
        <taxon>Pucciniales</taxon>
        <taxon>Phakopsoraceae</taxon>
        <taxon>Phakopsora</taxon>
    </lineage>
</organism>
<dbReference type="SMART" id="SM00577">
    <property type="entry name" value="CPDc"/>
    <property type="match status" value="1"/>
</dbReference>
<dbReference type="CDD" id="cd07521">
    <property type="entry name" value="HAD_FCP1-like"/>
    <property type="match status" value="1"/>
</dbReference>
<name>A0AAV0B8F0_PHAPC</name>
<feature type="compositionally biased region" description="Polar residues" evidence="1">
    <location>
        <begin position="207"/>
        <end position="227"/>
    </location>
</feature>
<dbReference type="GO" id="GO:1904262">
    <property type="term" value="P:negative regulation of TORC1 signaling"/>
    <property type="evidence" value="ECO:0007669"/>
    <property type="project" value="UniProtKB-ARBA"/>
</dbReference>
<evidence type="ECO:0000259" key="2">
    <source>
        <dbReference type="PROSITE" id="PS50969"/>
    </source>
</evidence>
<evidence type="ECO:0000313" key="4">
    <source>
        <dbReference type="Proteomes" id="UP001153365"/>
    </source>
</evidence>
<feature type="region of interest" description="Disordered" evidence="1">
    <location>
        <begin position="145"/>
        <end position="353"/>
    </location>
</feature>
<dbReference type="InterPro" id="IPR004274">
    <property type="entry name" value="FCP1_dom"/>
</dbReference>
<feature type="domain" description="FCP1 homology" evidence="2">
    <location>
        <begin position="381"/>
        <end position="539"/>
    </location>
</feature>
<dbReference type="GO" id="GO:0009651">
    <property type="term" value="P:response to salt stress"/>
    <property type="evidence" value="ECO:0007669"/>
    <property type="project" value="UniProtKB-ARBA"/>
</dbReference>
<reference evidence="3" key="1">
    <citation type="submission" date="2022-06" db="EMBL/GenBank/DDBJ databases">
        <authorList>
            <consortium name="SYNGENTA / RWTH Aachen University"/>
        </authorList>
    </citation>
    <scope>NUCLEOTIDE SEQUENCE</scope>
</reference>
<feature type="compositionally biased region" description="Polar residues" evidence="1">
    <location>
        <begin position="67"/>
        <end position="82"/>
    </location>
</feature>
<dbReference type="EMBL" id="CALTRL010003859">
    <property type="protein sequence ID" value="CAH7682107.1"/>
    <property type="molecule type" value="Genomic_DNA"/>
</dbReference>
<feature type="compositionally biased region" description="Polar residues" evidence="1">
    <location>
        <begin position="182"/>
        <end position="194"/>
    </location>
</feature>
<feature type="compositionally biased region" description="Basic residues" evidence="1">
    <location>
        <begin position="1"/>
        <end position="10"/>
    </location>
</feature>
<dbReference type="Gene3D" id="3.40.50.1000">
    <property type="entry name" value="HAD superfamily/HAD-like"/>
    <property type="match status" value="1"/>
</dbReference>
<feature type="compositionally biased region" description="Low complexity" evidence="1">
    <location>
        <begin position="89"/>
        <end position="100"/>
    </location>
</feature>